<proteinExistence type="predicted"/>
<accession>A0ACC3C9B7</accession>
<evidence type="ECO:0000313" key="2">
    <source>
        <dbReference type="Proteomes" id="UP000798662"/>
    </source>
</evidence>
<dbReference type="Proteomes" id="UP000798662">
    <property type="component" value="Chromosome 2"/>
</dbReference>
<evidence type="ECO:0000313" key="1">
    <source>
        <dbReference type="EMBL" id="KAK1866473.1"/>
    </source>
</evidence>
<comment type="caution">
    <text evidence="1">The sequence shown here is derived from an EMBL/GenBank/DDBJ whole genome shotgun (WGS) entry which is preliminary data.</text>
</comment>
<protein>
    <submittedName>
        <fullName evidence="1">Uncharacterized protein</fullName>
    </submittedName>
</protein>
<name>A0ACC3C9B7_PYRYE</name>
<dbReference type="EMBL" id="CM020619">
    <property type="protein sequence ID" value="KAK1866473.1"/>
    <property type="molecule type" value="Genomic_DNA"/>
</dbReference>
<reference evidence="1" key="1">
    <citation type="submission" date="2019-11" db="EMBL/GenBank/DDBJ databases">
        <title>Nori genome reveals adaptations in red seaweeds to the harsh intertidal environment.</title>
        <authorList>
            <person name="Wang D."/>
            <person name="Mao Y."/>
        </authorList>
    </citation>
    <scope>NUCLEOTIDE SEQUENCE</scope>
    <source>
        <tissue evidence="1">Gametophyte</tissue>
    </source>
</reference>
<keyword evidence="2" id="KW-1185">Reference proteome</keyword>
<sequence length="822" mass="89182">MTAFLTSVVPGPSVGWGAAVPVCCKPSSQVLSSFAGRRTLGGIGTSPPLPFATTHCHPVGPSVGGLASGHHVVAAAETPAGVAGQGVPSTGVARLGDELNPAEKEACASSTSFVDVIGVVGPVRRADSDPVFESSLATSPGKPPVVVDCTSEVASRVGDASVFQADETAMVEFCRGLRPYIVNFNLHWKLRSIEAALVVDKNVIFSIDSVVDARLLFMHYADLSASHIQSHFTRFVKGIDQTVRSGHLSAQELEEEAVALLQTDVFADGGKLLPVVLVDEVGKMDNMKEKACRTLQAFILANKEVYTDNDQLHSPATLALSAACNAVQRAGGNVITTFMSSSLLAKCETLSGRRITPVGGLFGRDALAFRELFVDVLVRVASNDKFYMAMDGARSGSSCVLKAIIAARAKLERSNSYEVKLAAYQEMKAAMIPIANGMCFIAGGHTRTVVVFHDELYYAGMARQSTSLATLIKSASSNLLLSEALDCWVAASDDDRDNLLAALTLGEQVSRRDVCFPERRHPHTGEILTKELLYDGARLKGLVIGDGEQFQPTVPPVALYLYMERSTGSRFYPIMRSELGLDKELPGAFDMTREVPWMRWEDFFMRHQAAMSVARSMRKERFKAVSLAKVLAARGAIHVGAGPLLHDVLVDASTPRTQVLHRDLLAILSARGRGVGQERAKTIYQLPYGTAGADAVMFFRKAGPNGEWIMVLLQFRHSKDDASTNVCPAHVVADWEKFPKEHMMGRKLFKTWKNRMVYLNASKREHVGFPSALQSKDKDVADLSSQHSVVLSLSNMEAALGPTFYNYINAMDWIHCATLQPF</sequence>
<gene>
    <name evidence="1" type="ORF">I4F81_008991</name>
</gene>
<organism evidence="1 2">
    <name type="scientific">Pyropia yezoensis</name>
    <name type="common">Susabi-nori</name>
    <name type="synonym">Porphyra yezoensis</name>
    <dbReference type="NCBI Taxonomy" id="2788"/>
    <lineage>
        <taxon>Eukaryota</taxon>
        <taxon>Rhodophyta</taxon>
        <taxon>Bangiophyceae</taxon>
        <taxon>Bangiales</taxon>
        <taxon>Bangiaceae</taxon>
        <taxon>Pyropia</taxon>
    </lineage>
</organism>